<dbReference type="Pfam" id="PF01841">
    <property type="entry name" value="Transglut_core"/>
    <property type="match status" value="1"/>
</dbReference>
<reference evidence="3 4" key="1">
    <citation type="journal article" date="2019" name="Nat. Med.">
        <title>A library of human gut bacterial isolates paired with longitudinal multiomics data enables mechanistic microbiome research.</title>
        <authorList>
            <person name="Poyet M."/>
            <person name="Groussin M."/>
            <person name="Gibbons S.M."/>
            <person name="Avila-Pacheco J."/>
            <person name="Jiang X."/>
            <person name="Kearney S.M."/>
            <person name="Perrotta A.R."/>
            <person name="Berdy B."/>
            <person name="Zhao S."/>
            <person name="Lieberman T.D."/>
            <person name="Swanson P.K."/>
            <person name="Smith M."/>
            <person name="Roesemann S."/>
            <person name="Alexander J.E."/>
            <person name="Rich S.A."/>
            <person name="Livny J."/>
            <person name="Vlamakis H."/>
            <person name="Clish C."/>
            <person name="Bullock K."/>
            <person name="Deik A."/>
            <person name="Scott J."/>
            <person name="Pierce K.A."/>
            <person name="Xavier R.J."/>
            <person name="Alm E.J."/>
        </authorList>
    </citation>
    <scope>NUCLEOTIDE SEQUENCE [LARGE SCALE GENOMIC DNA]</scope>
    <source>
        <strain evidence="3 4">BIOML-A266</strain>
    </source>
</reference>
<name>A0A5B3H449_9BACT</name>
<dbReference type="SUPFAM" id="SSF54001">
    <property type="entry name" value="Cysteine proteinases"/>
    <property type="match status" value="1"/>
</dbReference>
<evidence type="ECO:0000313" key="4">
    <source>
        <dbReference type="Proteomes" id="UP000322940"/>
    </source>
</evidence>
<dbReference type="InterPro" id="IPR002931">
    <property type="entry name" value="Transglutaminase-like"/>
</dbReference>
<evidence type="ECO:0000259" key="2">
    <source>
        <dbReference type="SMART" id="SM00460"/>
    </source>
</evidence>
<dbReference type="AlphaFoldDB" id="A0A5B3H449"/>
<feature type="chain" id="PRO_5024406528" evidence="1">
    <location>
        <begin position="21"/>
        <end position="873"/>
    </location>
</feature>
<dbReference type="SUPFAM" id="SSF49373">
    <property type="entry name" value="Invasin/intimin cell-adhesion fragments"/>
    <property type="match status" value="1"/>
</dbReference>
<organism evidence="3 4">
    <name type="scientific">Alistipes onderdonkii</name>
    <dbReference type="NCBI Taxonomy" id="328813"/>
    <lineage>
        <taxon>Bacteria</taxon>
        <taxon>Pseudomonadati</taxon>
        <taxon>Bacteroidota</taxon>
        <taxon>Bacteroidia</taxon>
        <taxon>Bacteroidales</taxon>
        <taxon>Rikenellaceae</taxon>
        <taxon>Alistipes</taxon>
    </lineage>
</organism>
<accession>A0A5B3H449</accession>
<dbReference type="RefSeq" id="WP_014775550.1">
    <property type="nucleotide sequence ID" value="NZ_AP025562.1"/>
</dbReference>
<evidence type="ECO:0000256" key="1">
    <source>
        <dbReference type="SAM" id="SignalP"/>
    </source>
</evidence>
<dbReference type="GeneID" id="59807863"/>
<dbReference type="SMART" id="SM00460">
    <property type="entry name" value="TGc"/>
    <property type="match status" value="1"/>
</dbReference>
<dbReference type="InterPro" id="IPR008964">
    <property type="entry name" value="Invasin/intimin_cell_adhesion"/>
</dbReference>
<dbReference type="EMBL" id="VVXH01000002">
    <property type="protein sequence ID" value="KAA2380372.1"/>
    <property type="molecule type" value="Genomic_DNA"/>
</dbReference>
<protein>
    <submittedName>
        <fullName evidence="3">Transglutaminase domain-containing protein</fullName>
    </submittedName>
</protein>
<sequence>MKKTTQLFAGLLMLTGVLSACSPAGNEGFMRRVETDFRHKQELLPRGDLFGIFDEPMTPQERDAMTFLYAYMPVGDITDYLGDFYLENVRCALSVRQEMPWGRSVSDELFRHFVLPVRVNNECLDDSRRVFHDELKPRVEGLSMYDAILEVNHWCHEKANYQPSDARTSSPLATVRTAYGRCGEESTLLVAALRSVGIPARQVYTPRWAHTDDNHAWVEAWADGRWHFLGACEPEPVLDLGWFNAPASRGMLMHTKVFGYYDGSEEVMKTTANYTEINVISNYAACAPLTVTVTDTAGSPVEGATVEFKLYNYAEFYTVSRKTTDVRGRASLSAGLGDMLVTAVCDGRFGVRKVSFGRETEATVVLEHAIGDEFSFPVDIVPPAESANLPEVTAAQRAENDRRFNREDSIRNAYIATFPAKPAVAEFARSVGMKPDDVAGFIAASRGNHAEIMDFLRGASRKGCTGRALQLLATLSEKDLRDTPSAVLADHLYNTDKNADAATVLAPRVADEMLTPYRSFLQREIPAADAAAFRRDPQRLVAWCRDSLTLRPELCTVSTTISPEGVWRSRTADKLSRAIFFVAAARSLGIPAWIDRVTGNLFYRHAGKDVPVDFDAAGNRELETGRLQLNYAPIPRLDDPEYFRHFSLSRFDGQSFSLLNYPDFERWSELFRAPADLETGYYMLVTGSRLASGSVLGNVSFFNVRPDSTTETNLTMRDNSEAVRVIGSFDSESKFTDAATGAETSVLTTAGRGYFVIGLLCVGQEPTDHALKDIAAKAAELEAWGRSLILLFPDEGAYRKYTASPAAPLPATVTFGIDRDGSVRRRILEAMQLPGNVSLPVFLIGDTFNRVVFESHGYTIGLGDRLLYTIHQL</sequence>
<dbReference type="InterPro" id="IPR038765">
    <property type="entry name" value="Papain-like_cys_pep_sf"/>
</dbReference>
<feature type="signal peptide" evidence="1">
    <location>
        <begin position="1"/>
        <end position="20"/>
    </location>
</feature>
<dbReference type="Proteomes" id="UP000322940">
    <property type="component" value="Unassembled WGS sequence"/>
</dbReference>
<dbReference type="PROSITE" id="PS51257">
    <property type="entry name" value="PROKAR_LIPOPROTEIN"/>
    <property type="match status" value="1"/>
</dbReference>
<comment type="caution">
    <text evidence="3">The sequence shown here is derived from an EMBL/GenBank/DDBJ whole genome shotgun (WGS) entry which is preliminary data.</text>
</comment>
<keyword evidence="1" id="KW-0732">Signal</keyword>
<feature type="domain" description="Transglutaminase-like" evidence="2">
    <location>
        <begin position="174"/>
        <end position="233"/>
    </location>
</feature>
<gene>
    <name evidence="3" type="ORF">F2Y10_02695</name>
</gene>
<dbReference type="Gene3D" id="2.60.40.1120">
    <property type="entry name" value="Carboxypeptidase-like, regulatory domain"/>
    <property type="match status" value="1"/>
</dbReference>
<evidence type="ECO:0000313" key="3">
    <source>
        <dbReference type="EMBL" id="KAA2380372.1"/>
    </source>
</evidence>
<dbReference type="PANTHER" id="PTHR35532:SF5">
    <property type="entry name" value="CARBOHYDRATE-BINDING DOMAIN-CONTAINING PROTEIN"/>
    <property type="match status" value="1"/>
</dbReference>
<dbReference type="Gene3D" id="3.10.620.30">
    <property type="match status" value="1"/>
</dbReference>
<proteinExistence type="predicted"/>
<dbReference type="PANTHER" id="PTHR35532">
    <property type="entry name" value="SIMILAR TO POLYHYDROXYALKANOATE DEPOLYMERASE"/>
    <property type="match status" value="1"/>
</dbReference>